<keyword evidence="2" id="KW-1185">Reference proteome</keyword>
<organism evidence="1 2">
    <name type="scientific">Arctium lappa</name>
    <name type="common">Greater burdock</name>
    <name type="synonym">Lappa major</name>
    <dbReference type="NCBI Taxonomy" id="4217"/>
    <lineage>
        <taxon>Eukaryota</taxon>
        <taxon>Viridiplantae</taxon>
        <taxon>Streptophyta</taxon>
        <taxon>Embryophyta</taxon>
        <taxon>Tracheophyta</taxon>
        <taxon>Spermatophyta</taxon>
        <taxon>Magnoliopsida</taxon>
        <taxon>eudicotyledons</taxon>
        <taxon>Gunneridae</taxon>
        <taxon>Pentapetalae</taxon>
        <taxon>asterids</taxon>
        <taxon>campanulids</taxon>
        <taxon>Asterales</taxon>
        <taxon>Asteraceae</taxon>
        <taxon>Carduoideae</taxon>
        <taxon>Cardueae</taxon>
        <taxon>Arctiinae</taxon>
        <taxon>Arctium</taxon>
    </lineage>
</organism>
<evidence type="ECO:0000313" key="1">
    <source>
        <dbReference type="EMBL" id="KAI3734430.1"/>
    </source>
</evidence>
<accession>A0ACB9CJK5</accession>
<name>A0ACB9CJK5_ARCLA</name>
<sequence length="109" mass="12469">MGNLQLVCPSSVLDTRGPNDATDSFLKSRDFSGSAYAAMDVNEVAIVAPQGTEYERGMIRRITEDKLGSRVHKVRYLLYKFYDAFTKRIYELERQLADEQENDELLKAQ</sequence>
<dbReference type="EMBL" id="CM042050">
    <property type="protein sequence ID" value="KAI3734430.1"/>
    <property type="molecule type" value="Genomic_DNA"/>
</dbReference>
<gene>
    <name evidence="1" type="ORF">L6452_13898</name>
</gene>
<reference evidence="1 2" key="2">
    <citation type="journal article" date="2022" name="Mol. Ecol. Resour.">
        <title>The genomes of chicory, endive, great burdock and yacon provide insights into Asteraceae paleo-polyploidization history and plant inulin production.</title>
        <authorList>
            <person name="Fan W."/>
            <person name="Wang S."/>
            <person name="Wang H."/>
            <person name="Wang A."/>
            <person name="Jiang F."/>
            <person name="Liu H."/>
            <person name="Zhao H."/>
            <person name="Xu D."/>
            <person name="Zhang Y."/>
        </authorList>
    </citation>
    <scope>NUCLEOTIDE SEQUENCE [LARGE SCALE GENOMIC DNA]</scope>
    <source>
        <strain evidence="2">cv. Niubang</strain>
    </source>
</reference>
<comment type="caution">
    <text evidence="1">The sequence shown here is derived from an EMBL/GenBank/DDBJ whole genome shotgun (WGS) entry which is preliminary data.</text>
</comment>
<evidence type="ECO:0000313" key="2">
    <source>
        <dbReference type="Proteomes" id="UP001055879"/>
    </source>
</evidence>
<reference evidence="2" key="1">
    <citation type="journal article" date="2022" name="Mol. Ecol. Resour.">
        <title>The genomes of chicory, endive, great burdock and yacon provide insights into Asteraceae palaeo-polyploidization history and plant inulin production.</title>
        <authorList>
            <person name="Fan W."/>
            <person name="Wang S."/>
            <person name="Wang H."/>
            <person name="Wang A."/>
            <person name="Jiang F."/>
            <person name="Liu H."/>
            <person name="Zhao H."/>
            <person name="Xu D."/>
            <person name="Zhang Y."/>
        </authorList>
    </citation>
    <scope>NUCLEOTIDE SEQUENCE [LARGE SCALE GENOMIC DNA]</scope>
    <source>
        <strain evidence="2">cv. Niubang</strain>
    </source>
</reference>
<proteinExistence type="predicted"/>
<protein>
    <submittedName>
        <fullName evidence="1">Uncharacterized protein</fullName>
    </submittedName>
</protein>
<dbReference type="Proteomes" id="UP001055879">
    <property type="component" value="Linkage Group LG04"/>
</dbReference>